<dbReference type="Pfam" id="PF24553">
    <property type="entry name" value="Rv0428c_C"/>
    <property type="match status" value="1"/>
</dbReference>
<dbReference type="Proteomes" id="UP000077519">
    <property type="component" value="Unassembled WGS sequence"/>
</dbReference>
<dbReference type="CDD" id="cd04301">
    <property type="entry name" value="NAT_SF"/>
    <property type="match status" value="1"/>
</dbReference>
<evidence type="ECO:0000259" key="1">
    <source>
        <dbReference type="PROSITE" id="PS51186"/>
    </source>
</evidence>
<dbReference type="PROSITE" id="PS51186">
    <property type="entry name" value="GNAT"/>
    <property type="match status" value="1"/>
</dbReference>
<dbReference type="EMBL" id="LVHI01000004">
    <property type="protein sequence ID" value="OAK56472.1"/>
    <property type="molecule type" value="Genomic_DNA"/>
</dbReference>
<dbReference type="SUPFAM" id="SSF55729">
    <property type="entry name" value="Acyl-CoA N-acyltransferases (Nat)"/>
    <property type="match status" value="1"/>
</dbReference>
<dbReference type="AlphaFoldDB" id="A0A177YLJ7"/>
<dbReference type="Pfam" id="PF24551">
    <property type="entry name" value="SH3_Rv0428c"/>
    <property type="match status" value="1"/>
</dbReference>
<dbReference type="InterPro" id="IPR016181">
    <property type="entry name" value="Acyl_CoA_acyltransferase"/>
</dbReference>
<accession>A0A177YLJ7</accession>
<comment type="caution">
    <text evidence="2">The sequence shown here is derived from an EMBL/GenBank/DDBJ whole genome shotgun (WGS) entry which is preliminary data.</text>
</comment>
<protein>
    <submittedName>
        <fullName evidence="2">Acetyltransferase</fullName>
    </submittedName>
</protein>
<gene>
    <name evidence="2" type="ORF">A3K89_16795</name>
</gene>
<dbReference type="InterPro" id="IPR000182">
    <property type="entry name" value="GNAT_dom"/>
</dbReference>
<dbReference type="RefSeq" id="WP_068422081.1">
    <property type="nucleotide sequence ID" value="NZ_LVHI01000004.1"/>
</dbReference>
<dbReference type="Gene3D" id="3.40.630.30">
    <property type="match status" value="1"/>
</dbReference>
<evidence type="ECO:0000313" key="2">
    <source>
        <dbReference type="EMBL" id="OAK56472.1"/>
    </source>
</evidence>
<dbReference type="InterPro" id="IPR056934">
    <property type="entry name" value="SH3_Rv0428c"/>
</dbReference>
<dbReference type="GO" id="GO:0016747">
    <property type="term" value="F:acyltransferase activity, transferring groups other than amino-acyl groups"/>
    <property type="evidence" value="ECO:0007669"/>
    <property type="project" value="InterPro"/>
</dbReference>
<name>A0A177YLJ7_9NOCA</name>
<evidence type="ECO:0000313" key="3">
    <source>
        <dbReference type="Proteomes" id="UP000077519"/>
    </source>
</evidence>
<keyword evidence="3" id="KW-1185">Reference proteome</keyword>
<dbReference type="PANTHER" id="PTHR43072">
    <property type="entry name" value="N-ACETYLTRANSFERASE"/>
    <property type="match status" value="1"/>
</dbReference>
<organism evidence="2 3">
    <name type="scientific">Rhodococcoides kyotonense</name>
    <dbReference type="NCBI Taxonomy" id="398843"/>
    <lineage>
        <taxon>Bacteria</taxon>
        <taxon>Bacillati</taxon>
        <taxon>Actinomycetota</taxon>
        <taxon>Actinomycetes</taxon>
        <taxon>Mycobacteriales</taxon>
        <taxon>Nocardiaceae</taxon>
        <taxon>Rhodococcoides</taxon>
    </lineage>
</organism>
<sequence length="310" mass="33438">MGPRVALRYLLPSGQSHPMTDVIGELVEHDESVVAVRASDGRVVRVTPDRVVALKELGPRPIRTSEIRGLERAAADGWPGVEQAWIDGWLLRAGHGFTGRANSAVPVEPSASMESLPRIVQWFHARLLPPTLLLPDRLGAVPPGWSTRDETLVMAADISQVPLPTDSVSVIADAPGEDWLGLYRYRGRRLPSRALDVISSVRDGVLGFGRIGSAASTMLAIGRAAVTDAPDGRRWVGLTAVEVAPAHRRNGLGTRMCGELVAWGRDHGATHAYLQVSAENTGAIAMYQGLGFLEHHRYRYAAAPPVRANV</sequence>
<reference evidence="2 3" key="1">
    <citation type="submission" date="2016-03" db="EMBL/GenBank/DDBJ databases">
        <title>Genome sequence of Rhodococcus kyotonensis KB10.</title>
        <authorList>
            <person name="Jeong H."/>
            <person name="Hong C.E."/>
            <person name="Jo S.H."/>
            <person name="Park J.M."/>
        </authorList>
    </citation>
    <scope>NUCLEOTIDE SEQUENCE [LARGE SCALE GENOMIC DNA]</scope>
    <source>
        <strain evidence="2 3">KB10</strain>
    </source>
</reference>
<dbReference type="InterPro" id="IPR056935">
    <property type="entry name" value="Rv0428c-like_C"/>
</dbReference>
<proteinExistence type="predicted"/>
<keyword evidence="2" id="KW-0808">Transferase</keyword>
<feature type="domain" description="N-acetyltransferase" evidence="1">
    <location>
        <begin position="169"/>
        <end position="310"/>
    </location>
</feature>